<feature type="region of interest" description="Disordered" evidence="1">
    <location>
        <begin position="1075"/>
        <end position="1144"/>
    </location>
</feature>
<organism evidence="2 3">
    <name type="scientific">Streblomastix strix</name>
    <dbReference type="NCBI Taxonomy" id="222440"/>
    <lineage>
        <taxon>Eukaryota</taxon>
        <taxon>Metamonada</taxon>
        <taxon>Preaxostyla</taxon>
        <taxon>Oxymonadida</taxon>
        <taxon>Streblomastigidae</taxon>
        <taxon>Streblomastix</taxon>
    </lineage>
</organism>
<dbReference type="EMBL" id="SNRW01003891">
    <property type="protein sequence ID" value="KAA6388667.1"/>
    <property type="molecule type" value="Genomic_DNA"/>
</dbReference>
<feature type="compositionally biased region" description="Polar residues" evidence="1">
    <location>
        <begin position="393"/>
        <end position="412"/>
    </location>
</feature>
<feature type="compositionally biased region" description="Basic and acidic residues" evidence="1">
    <location>
        <begin position="1098"/>
        <end position="1144"/>
    </location>
</feature>
<feature type="region of interest" description="Disordered" evidence="1">
    <location>
        <begin position="1"/>
        <end position="22"/>
    </location>
</feature>
<feature type="region of interest" description="Disordered" evidence="1">
    <location>
        <begin position="491"/>
        <end position="527"/>
    </location>
</feature>
<reference evidence="2 3" key="1">
    <citation type="submission" date="2019-03" db="EMBL/GenBank/DDBJ databases">
        <title>Single cell metagenomics reveals metabolic interactions within the superorganism composed of flagellate Streblomastix strix and complex community of Bacteroidetes bacteria on its surface.</title>
        <authorList>
            <person name="Treitli S.C."/>
            <person name="Kolisko M."/>
            <person name="Husnik F."/>
            <person name="Keeling P."/>
            <person name="Hampl V."/>
        </authorList>
    </citation>
    <scope>NUCLEOTIDE SEQUENCE [LARGE SCALE GENOMIC DNA]</scope>
    <source>
        <strain evidence="2">ST1C</strain>
    </source>
</reference>
<feature type="compositionally biased region" description="Low complexity" evidence="1">
    <location>
        <begin position="718"/>
        <end position="734"/>
    </location>
</feature>
<feature type="compositionally biased region" description="Low complexity" evidence="1">
    <location>
        <begin position="1077"/>
        <end position="1092"/>
    </location>
</feature>
<feature type="region of interest" description="Disordered" evidence="1">
    <location>
        <begin position="546"/>
        <end position="567"/>
    </location>
</feature>
<feature type="region of interest" description="Disordered" evidence="1">
    <location>
        <begin position="794"/>
        <end position="893"/>
    </location>
</feature>
<feature type="compositionally biased region" description="Basic and acidic residues" evidence="1">
    <location>
        <begin position="333"/>
        <end position="353"/>
    </location>
</feature>
<evidence type="ECO:0000313" key="2">
    <source>
        <dbReference type="EMBL" id="KAA6388667.1"/>
    </source>
</evidence>
<feature type="region of interest" description="Disordered" evidence="1">
    <location>
        <begin position="662"/>
        <end position="681"/>
    </location>
</feature>
<feature type="compositionally biased region" description="Basic and acidic residues" evidence="1">
    <location>
        <begin position="794"/>
        <end position="822"/>
    </location>
</feature>
<feature type="region of interest" description="Disordered" evidence="1">
    <location>
        <begin position="333"/>
        <end position="449"/>
    </location>
</feature>
<accession>A0A5J4W1B4</accession>
<feature type="non-terminal residue" evidence="2">
    <location>
        <position position="1294"/>
    </location>
</feature>
<feature type="compositionally biased region" description="Basic and acidic residues" evidence="1">
    <location>
        <begin position="493"/>
        <end position="527"/>
    </location>
</feature>
<feature type="compositionally biased region" description="Polar residues" evidence="1">
    <location>
        <begin position="824"/>
        <end position="837"/>
    </location>
</feature>
<feature type="compositionally biased region" description="Basic and acidic residues" evidence="1">
    <location>
        <begin position="361"/>
        <end position="375"/>
    </location>
</feature>
<proteinExistence type="predicted"/>
<evidence type="ECO:0000256" key="1">
    <source>
        <dbReference type="SAM" id="MobiDB-lite"/>
    </source>
</evidence>
<evidence type="ECO:0000313" key="3">
    <source>
        <dbReference type="Proteomes" id="UP000324800"/>
    </source>
</evidence>
<feature type="region of interest" description="Disordered" evidence="1">
    <location>
        <begin position="713"/>
        <end position="759"/>
    </location>
</feature>
<feature type="compositionally biased region" description="Polar residues" evidence="1">
    <location>
        <begin position="433"/>
        <end position="449"/>
    </location>
</feature>
<feature type="region of interest" description="Disordered" evidence="1">
    <location>
        <begin position="272"/>
        <end position="295"/>
    </location>
</feature>
<feature type="region of interest" description="Disordered" evidence="1">
    <location>
        <begin position="910"/>
        <end position="940"/>
    </location>
</feature>
<feature type="compositionally biased region" description="Basic and acidic residues" evidence="1">
    <location>
        <begin position="845"/>
        <end position="893"/>
    </location>
</feature>
<name>A0A5J4W1B4_9EUKA</name>
<comment type="caution">
    <text evidence="2">The sequence shown here is derived from an EMBL/GenBank/DDBJ whole genome shotgun (WGS) entry which is preliminary data.</text>
</comment>
<protein>
    <submittedName>
        <fullName evidence="2">Uncharacterized protein</fullName>
    </submittedName>
</protein>
<feature type="compositionally biased region" description="Basic and acidic residues" evidence="1">
    <location>
        <begin position="286"/>
        <end position="295"/>
    </location>
</feature>
<feature type="compositionally biased region" description="Polar residues" evidence="1">
    <location>
        <begin position="662"/>
        <end position="675"/>
    </location>
</feature>
<sequence>MMKSEEEDTATNQQNEAPEKKHNLGTKYGLVGQFFPISIFAKIGDPTFLNDELRHPLPYALNVELTKILERSVSFFTEKPVFNLKTFIDEVSAGNIEMTIEEIKILLVQLFIGVHFINTLLIPHDTVTREGVFFVADSTPRIQIISFNSLQQIGYRKSRNTHEQQETLDVMGVMEIGVELLRYIGINVQQQIPPLYAFGKTYNYDLIKTNDINLQLEVLYFTSTSNCVNVLIDELEDADKDSEIGDQVQEVVIQNQQEPQKQQSVVIEEKEKQEQLETKQQQIKTNDSEDKIKDNEKKIENYNKIDINNEKENIQIKEKEKIIIFEPQLMVKDPKQEKKETDKSKTKDTDKDKDKHKHKDKDKDKKKDKDRTKDKDKKKKSTHSRRETRSNKNQDSSIQDDFLSSNQSQTPAPSMDMNGDMDEDIQSWERRSQTTQSLYINPSPSETPTQMELMDFQSKMNKMMSVDARNRRIQNPQQSLRDAIKQKYLLQQEQKKEKDDELQKEKDQQLNKVMDKDKEQEKQKDLEKIKANEERLEKWKEKWKQEQELMQKQKEKEKEKLQQQEKVSKAKNMIDELMKTIDSQQETVTNKEGKVDDITQIEKVIDEAQKEYLEKEKEILHGRIEDADGGDETMSRSSSIQQLMGSMTVKSDIYSEFKTSMKNNTYSPPTAQNKIKNQDKFEVKPTTKIQIKFDKLEPKSPNSVYNSARNQVKQEPVIIQQEQNNDNNNEIQQQPIMNEQEIDIAVPSENDQSNLNQQPLIIEEEKISFKTRKTSFQSFKDFFSRKKEYQEFEDKRSEFQKQQEKLKQKELEKQKEKERDLEAENQNKLLKASNTLMNRPPSKTLELEKWEQNMKEQLKMGQLDTEKDKGDEKENKKEDNIENKKEIDEDKKDVKVNDDKQIEIIKVEDKQNQKLDDKMKEKDKKKEEIKTKDKKKDISNEKIKKKKDTLKLKDGEKDDNKNLKEKKFKEDELQLLQNISQIKRSQSSNFLPISQQPFNTSMSVQALNMINSSPYTSYSTTSSITSSQLTDIYRTPQKRQSSLFAVNQRMLWGENDESYVPGMITSRYLNHRSTSAPSQSLLQTPQQPQKLSNTTGVWKDKDELQQKEPDDLNKEPDQKQQKKDESLTHRDIINQEKRNAIEEQSKEMRTLFNYTPLSLRPRRLMNKEMLESLNENQELKEPQNVSNQQYANFATPVVPRYMSPYQSIQSNPIASIGTQQTIQIPSTIPNTAPKQYTLSPIAPSKSTTIIKPPQFTPTPQMQFFAPNSISRINQQQSFSSTYFQQTQNNTLNPP</sequence>
<feature type="compositionally biased region" description="Polar residues" evidence="1">
    <location>
        <begin position="749"/>
        <end position="759"/>
    </location>
</feature>
<dbReference type="Proteomes" id="UP000324800">
    <property type="component" value="Unassembled WGS sequence"/>
</dbReference>
<gene>
    <name evidence="2" type="ORF">EZS28_015805</name>
</gene>